<dbReference type="EMBL" id="VLTN01000012">
    <property type="protein sequence ID" value="KAA0154292.1"/>
    <property type="molecule type" value="Genomic_DNA"/>
</dbReference>
<reference evidence="2 3" key="1">
    <citation type="submission" date="2019-07" db="EMBL/GenBank/DDBJ databases">
        <title>Genomes of Cafeteria roenbergensis.</title>
        <authorList>
            <person name="Fischer M.G."/>
            <person name="Hackl T."/>
            <person name="Roman M."/>
        </authorList>
    </citation>
    <scope>NUCLEOTIDE SEQUENCE [LARGE SCALE GENOMIC DNA]</scope>
    <source>
        <strain evidence="2 3">BVI</strain>
    </source>
</reference>
<feature type="compositionally biased region" description="Polar residues" evidence="1">
    <location>
        <begin position="87"/>
        <end position="98"/>
    </location>
</feature>
<name>A0A5A8CMR2_CAFRO</name>
<sequence>MAPACALGSASSAPSLGCAEQFGVDDVPGSNGLAAVANAVTGSASALSARSDTEGTAFDSPWGAESASILRQCRLLTTPFQPPARTRPSSSDGGSSVQAAPARLSSSADSFESAQSVAFPCSVAMPSMSVESASGISTDIEVIAQAPTHAEKLAAAARFFGIGPDAGPRTTVVTKAKGGASLTFSAFWPASPAECNALLDQTVAAAERVEGCRKRVCRICDPASPRTNFRRHLEQHMGVSYMCDAIGCGRVFRGSHVNLLQHVDKCRGGKR</sequence>
<proteinExistence type="predicted"/>
<feature type="region of interest" description="Disordered" evidence="1">
    <location>
        <begin position="80"/>
        <end position="102"/>
    </location>
</feature>
<evidence type="ECO:0000256" key="1">
    <source>
        <dbReference type="SAM" id="MobiDB-lite"/>
    </source>
</evidence>
<protein>
    <submittedName>
        <fullName evidence="2">Uncharacterized protein</fullName>
    </submittedName>
</protein>
<comment type="caution">
    <text evidence="2">The sequence shown here is derived from an EMBL/GenBank/DDBJ whole genome shotgun (WGS) entry which is preliminary data.</text>
</comment>
<organism evidence="2 3">
    <name type="scientific">Cafeteria roenbergensis</name>
    <name type="common">Marine flagellate</name>
    <dbReference type="NCBI Taxonomy" id="33653"/>
    <lineage>
        <taxon>Eukaryota</taxon>
        <taxon>Sar</taxon>
        <taxon>Stramenopiles</taxon>
        <taxon>Bigyra</taxon>
        <taxon>Opalozoa</taxon>
        <taxon>Bicosoecida</taxon>
        <taxon>Cafeteriaceae</taxon>
        <taxon>Cafeteria</taxon>
    </lineage>
</organism>
<evidence type="ECO:0000313" key="2">
    <source>
        <dbReference type="EMBL" id="KAA0154292.1"/>
    </source>
</evidence>
<dbReference type="Proteomes" id="UP000323011">
    <property type="component" value="Unassembled WGS sequence"/>
</dbReference>
<keyword evidence="3" id="KW-1185">Reference proteome</keyword>
<dbReference type="AlphaFoldDB" id="A0A5A8CMR2"/>
<gene>
    <name evidence="2" type="ORF">FNF29_02512</name>
</gene>
<accession>A0A5A8CMR2</accession>
<evidence type="ECO:0000313" key="3">
    <source>
        <dbReference type="Proteomes" id="UP000323011"/>
    </source>
</evidence>